<evidence type="ECO:0000313" key="6">
    <source>
        <dbReference type="EMBL" id="OIW02407.1"/>
    </source>
</evidence>
<dbReference type="PROSITE" id="PS00036">
    <property type="entry name" value="BZIP_BASIC"/>
    <property type="match status" value="1"/>
</dbReference>
<name>A0A4P1R5Y5_LUPAN</name>
<keyword evidence="3" id="KW-0539">Nucleus</keyword>
<dbReference type="STRING" id="3871.A0A4P1R5Y5"/>
<evidence type="ECO:0000259" key="5">
    <source>
        <dbReference type="PROSITE" id="PS00036"/>
    </source>
</evidence>
<dbReference type="GO" id="GO:0003700">
    <property type="term" value="F:DNA-binding transcription factor activity"/>
    <property type="evidence" value="ECO:0007669"/>
    <property type="project" value="InterPro"/>
</dbReference>
<dbReference type="EMBL" id="CM007371">
    <property type="protein sequence ID" value="OIW02407.1"/>
    <property type="molecule type" value="Genomic_DNA"/>
</dbReference>
<dbReference type="Gene3D" id="1.20.5.170">
    <property type="match status" value="1"/>
</dbReference>
<comment type="subcellular location">
    <subcellularLocation>
        <location evidence="1">Nucleus</location>
    </subcellularLocation>
</comment>
<dbReference type="PANTHER" id="PTHR22952">
    <property type="entry name" value="CAMP-RESPONSE ELEMENT BINDING PROTEIN-RELATED"/>
    <property type="match status" value="1"/>
</dbReference>
<protein>
    <recommendedName>
        <fullName evidence="5">BZIP domain-containing protein</fullName>
    </recommendedName>
</protein>
<dbReference type="GO" id="GO:0045893">
    <property type="term" value="P:positive regulation of DNA-templated transcription"/>
    <property type="evidence" value="ECO:0007669"/>
    <property type="project" value="InterPro"/>
</dbReference>
<dbReference type="PANTHER" id="PTHR22952:SF404">
    <property type="entry name" value="BZIP DOMAIN-CONTAINING PROTEIN"/>
    <property type="match status" value="1"/>
</dbReference>
<organism evidence="6 7">
    <name type="scientific">Lupinus angustifolius</name>
    <name type="common">Narrow-leaved blue lupine</name>
    <dbReference type="NCBI Taxonomy" id="3871"/>
    <lineage>
        <taxon>Eukaryota</taxon>
        <taxon>Viridiplantae</taxon>
        <taxon>Streptophyta</taxon>
        <taxon>Embryophyta</taxon>
        <taxon>Tracheophyta</taxon>
        <taxon>Spermatophyta</taxon>
        <taxon>Magnoliopsida</taxon>
        <taxon>eudicotyledons</taxon>
        <taxon>Gunneridae</taxon>
        <taxon>Pentapetalae</taxon>
        <taxon>rosids</taxon>
        <taxon>fabids</taxon>
        <taxon>Fabales</taxon>
        <taxon>Fabaceae</taxon>
        <taxon>Papilionoideae</taxon>
        <taxon>50 kb inversion clade</taxon>
        <taxon>genistoids sensu lato</taxon>
        <taxon>core genistoids</taxon>
        <taxon>Genisteae</taxon>
        <taxon>Lupinus</taxon>
    </lineage>
</organism>
<keyword evidence="2" id="KW-0238">DNA-binding</keyword>
<accession>A0A4P1R5Y5</accession>
<gene>
    <name evidence="6" type="ORF">TanjilG_05000</name>
</gene>
<feature type="domain" description="BZIP" evidence="5">
    <location>
        <begin position="219"/>
        <end position="234"/>
    </location>
</feature>
<reference evidence="6 7" key="1">
    <citation type="journal article" date="2017" name="Plant Biotechnol. J.">
        <title>A comprehensive draft genome sequence for lupin (Lupinus angustifolius), an emerging health food: insights into plant-microbe interactions and legume evolution.</title>
        <authorList>
            <person name="Hane J.K."/>
            <person name="Ming Y."/>
            <person name="Kamphuis L.G."/>
            <person name="Nelson M.N."/>
            <person name="Garg G."/>
            <person name="Atkins C.A."/>
            <person name="Bayer P.E."/>
            <person name="Bravo A."/>
            <person name="Bringans S."/>
            <person name="Cannon S."/>
            <person name="Edwards D."/>
            <person name="Foley R."/>
            <person name="Gao L.L."/>
            <person name="Harrison M.J."/>
            <person name="Huang W."/>
            <person name="Hurgobin B."/>
            <person name="Li S."/>
            <person name="Liu C.W."/>
            <person name="McGrath A."/>
            <person name="Morahan G."/>
            <person name="Murray J."/>
            <person name="Weller J."/>
            <person name="Jian J."/>
            <person name="Singh K.B."/>
        </authorList>
    </citation>
    <scope>NUCLEOTIDE SEQUENCE [LARGE SCALE GENOMIC DNA]</scope>
    <source>
        <strain evidence="7">cv. Tanjil</strain>
        <tissue evidence="6">Whole plant</tissue>
    </source>
</reference>
<dbReference type="Proteomes" id="UP000188354">
    <property type="component" value="Chromosome LG11"/>
</dbReference>
<evidence type="ECO:0000256" key="4">
    <source>
        <dbReference type="SAM" id="MobiDB-lite"/>
    </source>
</evidence>
<dbReference type="InterPro" id="IPR004827">
    <property type="entry name" value="bZIP"/>
</dbReference>
<proteinExistence type="predicted"/>
<evidence type="ECO:0000256" key="2">
    <source>
        <dbReference type="ARBA" id="ARBA00023125"/>
    </source>
</evidence>
<evidence type="ECO:0000313" key="7">
    <source>
        <dbReference type="Proteomes" id="UP000188354"/>
    </source>
</evidence>
<dbReference type="InterPro" id="IPR043452">
    <property type="entry name" value="BZIP46-like"/>
</dbReference>
<evidence type="ECO:0000256" key="3">
    <source>
        <dbReference type="ARBA" id="ARBA00023242"/>
    </source>
</evidence>
<evidence type="ECO:0000256" key="1">
    <source>
        <dbReference type="ARBA" id="ARBA00004123"/>
    </source>
</evidence>
<dbReference type="GO" id="GO:0003677">
    <property type="term" value="F:DNA binding"/>
    <property type="evidence" value="ECO:0007669"/>
    <property type="project" value="UniProtKB-KW"/>
</dbReference>
<dbReference type="AlphaFoldDB" id="A0A4P1R5Y5"/>
<feature type="region of interest" description="Disordered" evidence="4">
    <location>
        <begin position="181"/>
        <end position="202"/>
    </location>
</feature>
<dbReference type="GO" id="GO:0005634">
    <property type="term" value="C:nucleus"/>
    <property type="evidence" value="ECO:0007669"/>
    <property type="project" value="UniProtKB-SubCell"/>
</dbReference>
<dbReference type="Gramene" id="OIW02407">
    <property type="protein sequence ID" value="OIW02407"/>
    <property type="gene ID" value="TanjilG_05000"/>
</dbReference>
<sequence length="268" mass="30999">MVRDGPLYNFNFDDEVQSSHLGHTGNPLHHNMQVDELLKNVISSTEINEQFVPNTPSSFPIGCLNGTSFGNQNCHELWEVLQGQQFKTSMENNQLHQSSFREIEDYYVPPAAIAEPQPFMPIDDPMVIVSQQQHNWLSMPMQVPDINFHQQEELHRQFNVSSELVYENPDFEMVYSENSMVSAMPPSTSSETKEGGGVFGRMRIDPNEMMEKTIERRQRRMAKNRESAAKSRAKKQVSIVCWFYLYLYEGFDTQMIRHSHSPLHTEHA</sequence>
<feature type="compositionally biased region" description="Polar residues" evidence="4">
    <location>
        <begin position="181"/>
        <end position="190"/>
    </location>
</feature>
<keyword evidence="7" id="KW-1185">Reference proteome</keyword>